<evidence type="ECO:0000313" key="1">
    <source>
        <dbReference type="EMBL" id="KAL3960601.1"/>
    </source>
</evidence>
<proteinExistence type="predicted"/>
<comment type="caution">
    <text evidence="1">The sequence shown here is derived from an EMBL/GenBank/DDBJ whole genome shotgun (WGS) entry which is preliminary data.</text>
</comment>
<protein>
    <submittedName>
        <fullName evidence="1">Uncharacterized protein</fullName>
    </submittedName>
</protein>
<evidence type="ECO:0000313" key="2">
    <source>
        <dbReference type="Proteomes" id="UP001638806"/>
    </source>
</evidence>
<dbReference type="Proteomes" id="UP001638806">
    <property type="component" value="Unassembled WGS sequence"/>
</dbReference>
<accession>A0ACC4DW62</accession>
<keyword evidence="2" id="KW-1185">Reference proteome</keyword>
<organism evidence="1 2">
    <name type="scientific">Purpureocillium lilacinum</name>
    <name type="common">Paecilomyces lilacinus</name>
    <dbReference type="NCBI Taxonomy" id="33203"/>
    <lineage>
        <taxon>Eukaryota</taxon>
        <taxon>Fungi</taxon>
        <taxon>Dikarya</taxon>
        <taxon>Ascomycota</taxon>
        <taxon>Pezizomycotina</taxon>
        <taxon>Sordariomycetes</taxon>
        <taxon>Hypocreomycetidae</taxon>
        <taxon>Hypocreales</taxon>
        <taxon>Ophiocordycipitaceae</taxon>
        <taxon>Purpureocillium</taxon>
    </lineage>
</organism>
<reference evidence="1" key="1">
    <citation type="submission" date="2024-12" db="EMBL/GenBank/DDBJ databases">
        <title>Comparative genomics and development of molecular markers within Purpureocillium lilacinum and among Purpureocillium species.</title>
        <authorList>
            <person name="Yeh Z.-Y."/>
            <person name="Ni N.-T."/>
            <person name="Lo P.-H."/>
            <person name="Mushyakhwo K."/>
            <person name="Lin C.-F."/>
            <person name="Nai Y.-S."/>
        </authorList>
    </citation>
    <scope>NUCLEOTIDE SEQUENCE</scope>
    <source>
        <strain evidence="1">NCHU-NPUST-175</strain>
    </source>
</reference>
<dbReference type="EMBL" id="JBGNUJ010000004">
    <property type="protein sequence ID" value="KAL3960601.1"/>
    <property type="molecule type" value="Genomic_DNA"/>
</dbReference>
<name>A0ACC4DW62_PURLI</name>
<sequence length="175" mass="18259">MVTARGSKPGAVQQTPPKRQGPSATEAAQAPRQANTCVCQFPAIIRVPPTYTSSTPWQPPSSLQPGLAAENRKINVGECKNCDNAPALELPNAKPNRLSPTAATRNTGNRSLRGSGAKESLLARHQPASTNAVVCLAMAAGTASIRGASAVRPGTHANNYISKEPLPSSSFKLPR</sequence>
<gene>
    <name evidence="1" type="ORF">ACCO45_005718</name>
</gene>